<dbReference type="GO" id="GO:0004252">
    <property type="term" value="F:serine-type endopeptidase activity"/>
    <property type="evidence" value="ECO:0007669"/>
    <property type="project" value="TreeGrafter"/>
</dbReference>
<reference evidence="4 5" key="1">
    <citation type="submission" date="2018-03" db="EMBL/GenBank/DDBJ databases">
        <title>Phenotypic and genomic properties of Cyclonatronum proteinivorum gen. nov., sp. nov., a haloalkaliphilic bacteroidete from soda lakes possessing Na+-translocating rhodopsin.</title>
        <authorList>
            <person name="Toshchakov S.V."/>
            <person name="Korzhenkov A."/>
            <person name="Samarov N.I."/>
            <person name="Kublanov I.V."/>
            <person name="Muntyan M.S."/>
            <person name="Sorokin D.Y."/>
        </authorList>
    </citation>
    <scope>NUCLEOTIDE SEQUENCE [LARGE SCALE GENOMIC DNA]</scope>
    <source>
        <strain evidence="4 5">Omega</strain>
    </source>
</reference>
<keyword evidence="4" id="KW-0031">Aminopeptidase</keyword>
<dbReference type="InterPro" id="IPR029058">
    <property type="entry name" value="AB_hydrolase_fold"/>
</dbReference>
<feature type="domain" description="Peptidase S9 prolyl oligopeptidase catalytic" evidence="3">
    <location>
        <begin position="457"/>
        <end position="662"/>
    </location>
</feature>
<gene>
    <name evidence="4" type="ORF">CYPRO_0912</name>
</gene>
<proteinExistence type="predicted"/>
<dbReference type="AlphaFoldDB" id="A0A345UI87"/>
<keyword evidence="1" id="KW-0378">Hydrolase</keyword>
<evidence type="ECO:0000256" key="2">
    <source>
        <dbReference type="SAM" id="SignalP"/>
    </source>
</evidence>
<keyword evidence="5" id="KW-1185">Reference proteome</keyword>
<feature type="chain" id="PRO_5016756728" evidence="2">
    <location>
        <begin position="29"/>
        <end position="683"/>
    </location>
</feature>
<dbReference type="Gene3D" id="3.40.50.1820">
    <property type="entry name" value="alpha/beta hydrolase"/>
    <property type="match status" value="1"/>
</dbReference>
<dbReference type="KEGG" id="cprv:CYPRO_0912"/>
<dbReference type="PANTHER" id="PTHR42776:SF27">
    <property type="entry name" value="DIPEPTIDYL PEPTIDASE FAMILY MEMBER 6"/>
    <property type="match status" value="1"/>
</dbReference>
<sequence>MFLFKHPLSWLSALTVMVLLSVQTNVQAQQPMTPMQLAMMENVGAVVISSEGTHVAFTKVVPADPRTDNSPSSVELHYMNLMNGEVRQVPLDRNPGGLAARPTLDSFTFVTRMDDDEFNAVYELNPLTGEVRQLFMHTSNMLGYVWDDRGRRLAFFANEEMDLPENPLPYEPIYFEENRPQRLAHVVDLQASNRQVVDLGVTGSYYILSFAPGGAQIAASIAPTPEVDDELMFQVVHVFDSNTGALQARIDNAGKIGQIEWSPNGERLALRAGNSINDPIDGRIMVVSAEGGTPENINPDFLGKYEQIKWTADDTIHFLASEGVWSSFGTIAPDGSNKERLIDLGGPIKRSFSVSDNGHIAFAVDTPEHPREAYLLRRGSDELERLTTTNPWLSEVAMGVQELITYPARDGRMIEGLLIRPFNENEAERYPLITVIHGGPEAHYSNGWLTGYSLPGQLMAARGYAVFYPNYRGSTGRGLEFIKSSQSDLAGAEFDDVVDGVDYLIESGLVDEGRVGATGGSYGGYGTAWMSTYYSDRFAAGVMFVGISNNISKWGTSDIPEELYLVHSRKRLWDYWEGNLRRSPIYYVDRTETPLLIMHGAEDTRVHPAQSLELYRHIKVRKPEVPLRLVLYPNEGHGNVRATSRLDYNLRMIRWFDTYLKGDANQPVPPTHLNFSDFGITFD</sequence>
<dbReference type="Pfam" id="PF00326">
    <property type="entry name" value="Peptidase_S9"/>
    <property type="match status" value="1"/>
</dbReference>
<evidence type="ECO:0000313" key="4">
    <source>
        <dbReference type="EMBL" id="AXJ00189.1"/>
    </source>
</evidence>
<dbReference type="GO" id="GO:0004177">
    <property type="term" value="F:aminopeptidase activity"/>
    <property type="evidence" value="ECO:0007669"/>
    <property type="project" value="UniProtKB-KW"/>
</dbReference>
<organism evidence="4 5">
    <name type="scientific">Cyclonatronum proteinivorum</name>
    <dbReference type="NCBI Taxonomy" id="1457365"/>
    <lineage>
        <taxon>Bacteria</taxon>
        <taxon>Pseudomonadati</taxon>
        <taxon>Balneolota</taxon>
        <taxon>Balneolia</taxon>
        <taxon>Balneolales</taxon>
        <taxon>Cyclonatronaceae</taxon>
        <taxon>Cyclonatronum</taxon>
    </lineage>
</organism>
<dbReference type="Proteomes" id="UP000254808">
    <property type="component" value="Chromosome"/>
</dbReference>
<dbReference type="SUPFAM" id="SSF82171">
    <property type="entry name" value="DPP6 N-terminal domain-like"/>
    <property type="match status" value="1"/>
</dbReference>
<accession>A0A345UI87</accession>
<dbReference type="GO" id="GO:0006508">
    <property type="term" value="P:proteolysis"/>
    <property type="evidence" value="ECO:0007669"/>
    <property type="project" value="InterPro"/>
</dbReference>
<protein>
    <submittedName>
        <fullName evidence="4">Dipeptidyl aminopeptidase/acylaminoacyl peptidase</fullName>
    </submittedName>
</protein>
<name>A0A345UI87_9BACT</name>
<dbReference type="InterPro" id="IPR011042">
    <property type="entry name" value="6-blade_b-propeller_TolB-like"/>
</dbReference>
<dbReference type="EMBL" id="CP027806">
    <property type="protein sequence ID" value="AXJ00189.1"/>
    <property type="molecule type" value="Genomic_DNA"/>
</dbReference>
<dbReference type="Gene3D" id="2.120.10.30">
    <property type="entry name" value="TolB, C-terminal domain"/>
    <property type="match status" value="2"/>
</dbReference>
<evidence type="ECO:0000313" key="5">
    <source>
        <dbReference type="Proteomes" id="UP000254808"/>
    </source>
</evidence>
<keyword evidence="2" id="KW-0732">Signal</keyword>
<dbReference type="SUPFAM" id="SSF53474">
    <property type="entry name" value="alpha/beta-Hydrolases"/>
    <property type="match status" value="1"/>
</dbReference>
<evidence type="ECO:0000259" key="3">
    <source>
        <dbReference type="Pfam" id="PF00326"/>
    </source>
</evidence>
<evidence type="ECO:0000256" key="1">
    <source>
        <dbReference type="ARBA" id="ARBA00022801"/>
    </source>
</evidence>
<dbReference type="InterPro" id="IPR001375">
    <property type="entry name" value="Peptidase_S9_cat"/>
</dbReference>
<feature type="signal peptide" evidence="2">
    <location>
        <begin position="1"/>
        <end position="28"/>
    </location>
</feature>
<keyword evidence="4" id="KW-0645">Protease</keyword>
<dbReference type="PANTHER" id="PTHR42776">
    <property type="entry name" value="SERINE PEPTIDASE S9 FAMILY MEMBER"/>
    <property type="match status" value="1"/>
</dbReference>